<dbReference type="HOGENOM" id="CLU_2895910_0_0_11"/>
<dbReference type="AlphaFoldDB" id="A0A0D5CL40"/>
<name>A0A0D5CL40_9MICO</name>
<gene>
    <name evidence="1" type="ORF">VO01_02260</name>
</gene>
<proteinExistence type="predicted"/>
<evidence type="ECO:0000313" key="1">
    <source>
        <dbReference type="EMBL" id="AJW80371.1"/>
    </source>
</evidence>
<reference evidence="1 2" key="1">
    <citation type="journal article" date="2015" name="Genome Announc.">
        <title>Complete Genome Sequence of Clavibacter michiganensis subsp. insidiosus R1-1 Using PacBio Single-Molecule Real-Time Technology.</title>
        <authorList>
            <person name="Lu Y."/>
            <person name="Samac D.A."/>
            <person name="Glazebrook J."/>
            <person name="Ishimaru C.A."/>
        </authorList>
    </citation>
    <scope>NUCLEOTIDE SEQUENCE [LARGE SCALE GENOMIC DNA]</scope>
    <source>
        <strain evidence="1 2">R1-1</strain>
    </source>
</reference>
<dbReference type="Proteomes" id="UP000032604">
    <property type="component" value="Chromosome"/>
</dbReference>
<organism evidence="1 2">
    <name type="scientific">Clavibacter michiganensis subsp. insidiosus</name>
    <dbReference type="NCBI Taxonomy" id="33014"/>
    <lineage>
        <taxon>Bacteria</taxon>
        <taxon>Bacillati</taxon>
        <taxon>Actinomycetota</taxon>
        <taxon>Actinomycetes</taxon>
        <taxon>Micrococcales</taxon>
        <taxon>Microbacteriaceae</taxon>
        <taxon>Clavibacter</taxon>
    </lineage>
</organism>
<sequence>MPEHLVERHRATGGAACGRERAVSLEQITHVRERSRGVCPGCYRGAVRRRDPDAAPVRRRCA</sequence>
<accession>A0A0D5CL40</accession>
<evidence type="ECO:0000313" key="2">
    <source>
        <dbReference type="Proteomes" id="UP000032604"/>
    </source>
</evidence>
<dbReference type="KEGG" id="cmh:VO01_02260"/>
<dbReference type="EMBL" id="CP011043">
    <property type="protein sequence ID" value="AJW80371.1"/>
    <property type="molecule type" value="Genomic_DNA"/>
</dbReference>
<protein>
    <submittedName>
        <fullName evidence="1">Uncharacterized protein</fullName>
    </submittedName>
</protein>